<keyword evidence="2" id="KW-1185">Reference proteome</keyword>
<proteinExistence type="predicted"/>
<dbReference type="EMBL" id="CAJVPW010065568">
    <property type="protein sequence ID" value="CAG8787216.1"/>
    <property type="molecule type" value="Genomic_DNA"/>
</dbReference>
<gene>
    <name evidence="1" type="ORF">SPELUC_LOCUS16901</name>
</gene>
<reference evidence="1" key="1">
    <citation type="submission" date="2021-06" db="EMBL/GenBank/DDBJ databases">
        <authorList>
            <person name="Kallberg Y."/>
            <person name="Tangrot J."/>
            <person name="Rosling A."/>
        </authorList>
    </citation>
    <scope>NUCLEOTIDE SEQUENCE</scope>
    <source>
        <strain evidence="1">28 12/20/2015</strain>
    </source>
</reference>
<feature type="non-terminal residue" evidence="1">
    <location>
        <position position="1"/>
    </location>
</feature>
<accession>A0ACA9RCL1</accession>
<organism evidence="1 2">
    <name type="scientific">Cetraspora pellucida</name>
    <dbReference type="NCBI Taxonomy" id="1433469"/>
    <lineage>
        <taxon>Eukaryota</taxon>
        <taxon>Fungi</taxon>
        <taxon>Fungi incertae sedis</taxon>
        <taxon>Mucoromycota</taxon>
        <taxon>Glomeromycotina</taxon>
        <taxon>Glomeromycetes</taxon>
        <taxon>Diversisporales</taxon>
        <taxon>Gigasporaceae</taxon>
        <taxon>Cetraspora</taxon>
    </lineage>
</organism>
<protein>
    <submittedName>
        <fullName evidence="1">10684_t:CDS:1</fullName>
    </submittedName>
</protein>
<comment type="caution">
    <text evidence="1">The sequence shown here is derived from an EMBL/GenBank/DDBJ whole genome shotgun (WGS) entry which is preliminary data.</text>
</comment>
<evidence type="ECO:0000313" key="1">
    <source>
        <dbReference type="EMBL" id="CAG8787216.1"/>
    </source>
</evidence>
<evidence type="ECO:0000313" key="2">
    <source>
        <dbReference type="Proteomes" id="UP000789366"/>
    </source>
</evidence>
<dbReference type="Proteomes" id="UP000789366">
    <property type="component" value="Unassembled WGS sequence"/>
</dbReference>
<sequence length="126" mass="14766">LKELKGFVRRPKTTLTKGNFVLSPSFPFENHNQNHSYAHNHEDGYMQGQVVDYRQRNKKRSGSLSNRVYPDKINKDQKSSSFREEDEMDEVLPFAYIRRVVKMGEYGIAVTYGNFVKVILFEELND</sequence>
<name>A0ACA9RCL1_9GLOM</name>